<evidence type="ECO:0000256" key="2">
    <source>
        <dbReference type="ARBA" id="ARBA00023002"/>
    </source>
</evidence>
<keyword evidence="6" id="KW-1185">Reference proteome</keyword>
<dbReference type="SUPFAM" id="SSF50129">
    <property type="entry name" value="GroES-like"/>
    <property type="match status" value="1"/>
</dbReference>
<evidence type="ECO:0000256" key="1">
    <source>
        <dbReference type="ARBA" id="ARBA00001947"/>
    </source>
</evidence>
<dbReference type="InterPro" id="IPR050129">
    <property type="entry name" value="Zn_alcohol_dh"/>
</dbReference>
<dbReference type="EMBL" id="BMHI01000001">
    <property type="protein sequence ID" value="GGB18505.1"/>
    <property type="molecule type" value="Genomic_DNA"/>
</dbReference>
<keyword evidence="2" id="KW-0560">Oxidoreductase</keyword>
<dbReference type="SUPFAM" id="SSF51735">
    <property type="entry name" value="NAD(P)-binding Rossmann-fold domains"/>
    <property type="match status" value="1"/>
</dbReference>
<dbReference type="InterPro" id="IPR013154">
    <property type="entry name" value="ADH-like_N"/>
</dbReference>
<dbReference type="PANTHER" id="PTHR43401:SF2">
    <property type="entry name" value="L-THREONINE 3-DEHYDROGENASE"/>
    <property type="match status" value="1"/>
</dbReference>
<dbReference type="InterPro" id="IPR036291">
    <property type="entry name" value="NAD(P)-bd_dom_sf"/>
</dbReference>
<organism evidence="5 6">
    <name type="scientific">Flexivirga endophytica</name>
    <dbReference type="NCBI Taxonomy" id="1849103"/>
    <lineage>
        <taxon>Bacteria</taxon>
        <taxon>Bacillati</taxon>
        <taxon>Actinomycetota</taxon>
        <taxon>Actinomycetes</taxon>
        <taxon>Micrococcales</taxon>
        <taxon>Dermacoccaceae</taxon>
        <taxon>Flexivirga</taxon>
    </lineage>
</organism>
<protein>
    <submittedName>
        <fullName evidence="5">Alcohol dehydrogenase</fullName>
    </submittedName>
</protein>
<dbReference type="PANTHER" id="PTHR43401">
    <property type="entry name" value="L-THREONINE 3-DEHYDROGENASE"/>
    <property type="match status" value="1"/>
</dbReference>
<dbReference type="InterPro" id="IPR011032">
    <property type="entry name" value="GroES-like_sf"/>
</dbReference>
<name>A0A916WPW1_9MICO</name>
<dbReference type="Proteomes" id="UP000636793">
    <property type="component" value="Unassembled WGS sequence"/>
</dbReference>
<proteinExistence type="predicted"/>
<feature type="domain" description="Alcohol dehydrogenase-like N-terminal" evidence="4">
    <location>
        <begin position="27"/>
        <end position="83"/>
    </location>
</feature>
<dbReference type="Gene3D" id="3.90.180.10">
    <property type="entry name" value="Medium-chain alcohol dehydrogenases, catalytic domain"/>
    <property type="match status" value="2"/>
</dbReference>
<dbReference type="GO" id="GO:0016491">
    <property type="term" value="F:oxidoreductase activity"/>
    <property type="evidence" value="ECO:0007669"/>
    <property type="project" value="UniProtKB-KW"/>
</dbReference>
<reference evidence="5" key="2">
    <citation type="submission" date="2020-09" db="EMBL/GenBank/DDBJ databases">
        <authorList>
            <person name="Sun Q."/>
            <person name="Zhou Y."/>
        </authorList>
    </citation>
    <scope>NUCLEOTIDE SEQUENCE</scope>
    <source>
        <strain evidence="5">CGMCC 1.15085</strain>
    </source>
</reference>
<gene>
    <name evidence="5" type="ORF">GCM10011492_05430</name>
</gene>
<feature type="domain" description="Alcohol dehydrogenase-like C-terminal" evidence="3">
    <location>
        <begin position="157"/>
        <end position="271"/>
    </location>
</feature>
<accession>A0A916WPW1</accession>
<evidence type="ECO:0000313" key="6">
    <source>
        <dbReference type="Proteomes" id="UP000636793"/>
    </source>
</evidence>
<sequence>MWAQQLVRPGVFEQVDAKAPDPAALHHGETLLRVEAGAICGSDLPYFRGETCTHFDDAAPLAANVPGFPLHEVVGEVVASDDPALPVSSRAVGWATRFSALAEYTVTDSDSLMAVPDELDSATALTLQPLACVLETVRSLGPVDGLRVAVLGLGPFGLLFCHTLSAAGAAEVVGVDRLDRSAIADAFGINTLVHSATGRWARSLADDDRPDLIIEAVGHQTATLSDAVEAVAQDGRIFCFGVPDEPVYPLPMQELFRKHVTLFGGIVAERRRCLESALAHQRRFPELQKQLVSHTFDFTDAQLAFDLAAQPSSGRLKVQLVR</sequence>
<reference evidence="5" key="1">
    <citation type="journal article" date="2014" name="Int. J. Syst. Evol. Microbiol.">
        <title>Complete genome sequence of Corynebacterium casei LMG S-19264T (=DSM 44701T), isolated from a smear-ripened cheese.</title>
        <authorList>
            <consortium name="US DOE Joint Genome Institute (JGI-PGF)"/>
            <person name="Walter F."/>
            <person name="Albersmeier A."/>
            <person name="Kalinowski J."/>
            <person name="Ruckert C."/>
        </authorList>
    </citation>
    <scope>NUCLEOTIDE SEQUENCE</scope>
    <source>
        <strain evidence="5">CGMCC 1.15085</strain>
    </source>
</reference>
<evidence type="ECO:0000313" key="5">
    <source>
        <dbReference type="EMBL" id="GGB18505.1"/>
    </source>
</evidence>
<evidence type="ECO:0000259" key="3">
    <source>
        <dbReference type="Pfam" id="PF00107"/>
    </source>
</evidence>
<comment type="cofactor">
    <cofactor evidence="1">
        <name>Zn(2+)</name>
        <dbReference type="ChEBI" id="CHEBI:29105"/>
    </cofactor>
</comment>
<comment type="caution">
    <text evidence="5">The sequence shown here is derived from an EMBL/GenBank/DDBJ whole genome shotgun (WGS) entry which is preliminary data.</text>
</comment>
<dbReference type="InterPro" id="IPR013149">
    <property type="entry name" value="ADH-like_C"/>
</dbReference>
<dbReference type="RefSeq" id="WP_188835403.1">
    <property type="nucleotide sequence ID" value="NZ_BMHI01000001.1"/>
</dbReference>
<dbReference type="Pfam" id="PF00107">
    <property type="entry name" value="ADH_zinc_N"/>
    <property type="match status" value="1"/>
</dbReference>
<dbReference type="Pfam" id="PF08240">
    <property type="entry name" value="ADH_N"/>
    <property type="match status" value="1"/>
</dbReference>
<dbReference type="AlphaFoldDB" id="A0A916WPW1"/>
<evidence type="ECO:0000259" key="4">
    <source>
        <dbReference type="Pfam" id="PF08240"/>
    </source>
</evidence>
<dbReference type="Gene3D" id="3.40.50.720">
    <property type="entry name" value="NAD(P)-binding Rossmann-like Domain"/>
    <property type="match status" value="1"/>
</dbReference>